<evidence type="ECO:0000313" key="2">
    <source>
        <dbReference type="Proteomes" id="UP000284403"/>
    </source>
</evidence>
<gene>
    <name evidence="1" type="ORF">Tco025E_04824</name>
</gene>
<dbReference type="Proteomes" id="UP000284403">
    <property type="component" value="Unassembled WGS sequence"/>
</dbReference>
<proteinExistence type="predicted"/>
<sequence length="430" mass="48064">MNDDEERELTEALKVGKALLVEGHSGHRLRFYHDALPFLAAKAGMGGERAPVPLLVSSLRRLCSYLRRADLSRRHVFFVNTDLCAFCEVRDALHKHYGAATRLQRLSLRKLHHSCSETLKVLEAFERKREVALAAANFRYFFGDVGRDPLLIPEECGISAFASRVQNSVDATLKAGVVDVRSYCSAWMPDLGRRLWTDTYVFERILPPDPCGDPLPLFRGVVETILKREVTLIDVSDLREGVERMALSLAVSSKEKHCAKELLERVVTGTKRMGWVLVAQTATPSSFDMPQHTLHLWCGAQVVLGDGRMGTVKGFEETSLCRDRKAKWPVVVIDGEVDGNVVLPSADFLHGVLNLRVSELPLRLADTMTAEELFLTPRSLLARRLFVLRPSLFIGHLPRLRCAFASLPSLSCVALTSPLPRNLRMTVATR</sequence>
<accession>A0A3R7KYA1</accession>
<reference evidence="1 2" key="1">
    <citation type="journal article" date="2018" name="BMC Genomics">
        <title>Genomic comparison of Trypanosoma conorhini and Trypanosoma rangeli to Trypanosoma cruzi strains of high and low virulence.</title>
        <authorList>
            <person name="Bradwell K.R."/>
            <person name="Koparde V.N."/>
            <person name="Matveyev A.V."/>
            <person name="Serrano M.G."/>
            <person name="Alves J.M."/>
            <person name="Parikh H."/>
            <person name="Huang B."/>
            <person name="Lee V."/>
            <person name="Espinosa-Alvarez O."/>
            <person name="Ortiz P.A."/>
            <person name="Costa-Martins A.G."/>
            <person name="Teixeira M.M."/>
            <person name="Buck G.A."/>
        </authorList>
    </citation>
    <scope>NUCLEOTIDE SEQUENCE [LARGE SCALE GENOMIC DNA]</scope>
    <source>
        <strain evidence="1 2">025E</strain>
    </source>
</reference>
<dbReference type="AlphaFoldDB" id="A0A3R7KYA1"/>
<keyword evidence="2" id="KW-1185">Reference proteome</keyword>
<name>A0A3R7KYA1_9TRYP</name>
<dbReference type="EMBL" id="MKKU01000260">
    <property type="protein sequence ID" value="RNF17493.1"/>
    <property type="molecule type" value="Genomic_DNA"/>
</dbReference>
<dbReference type="RefSeq" id="XP_029228171.1">
    <property type="nucleotide sequence ID" value="XM_029371729.1"/>
</dbReference>
<comment type="caution">
    <text evidence="1">The sequence shown here is derived from an EMBL/GenBank/DDBJ whole genome shotgun (WGS) entry which is preliminary data.</text>
</comment>
<dbReference type="OrthoDB" id="239457at2759"/>
<dbReference type="GeneID" id="40318435"/>
<evidence type="ECO:0000313" key="1">
    <source>
        <dbReference type="EMBL" id="RNF17493.1"/>
    </source>
</evidence>
<organism evidence="1 2">
    <name type="scientific">Trypanosoma conorhini</name>
    <dbReference type="NCBI Taxonomy" id="83891"/>
    <lineage>
        <taxon>Eukaryota</taxon>
        <taxon>Discoba</taxon>
        <taxon>Euglenozoa</taxon>
        <taxon>Kinetoplastea</taxon>
        <taxon>Metakinetoplastina</taxon>
        <taxon>Trypanosomatida</taxon>
        <taxon>Trypanosomatidae</taxon>
        <taxon>Trypanosoma</taxon>
    </lineage>
</organism>
<protein>
    <submittedName>
        <fullName evidence="1">Uncharacterized protein</fullName>
    </submittedName>
</protein>